<reference evidence="2" key="2">
    <citation type="submission" date="2025-08" db="UniProtKB">
        <authorList>
            <consortium name="Ensembl"/>
        </authorList>
    </citation>
    <scope>IDENTIFICATION</scope>
</reference>
<evidence type="ECO:0000313" key="3">
    <source>
        <dbReference type="Proteomes" id="UP000291022"/>
    </source>
</evidence>
<keyword evidence="3" id="KW-1185">Reference proteome</keyword>
<protein>
    <submittedName>
        <fullName evidence="2">Uncharacterized protein</fullName>
    </submittedName>
</protein>
<organism evidence="2 3">
    <name type="scientific">Ursus americanus</name>
    <name type="common">American black bear</name>
    <name type="synonym">Euarctos americanus</name>
    <dbReference type="NCBI Taxonomy" id="9643"/>
    <lineage>
        <taxon>Eukaryota</taxon>
        <taxon>Metazoa</taxon>
        <taxon>Chordata</taxon>
        <taxon>Craniata</taxon>
        <taxon>Vertebrata</taxon>
        <taxon>Euteleostomi</taxon>
        <taxon>Mammalia</taxon>
        <taxon>Eutheria</taxon>
        <taxon>Laurasiatheria</taxon>
        <taxon>Carnivora</taxon>
        <taxon>Caniformia</taxon>
        <taxon>Ursidae</taxon>
        <taxon>Ursus</taxon>
    </lineage>
</organism>
<name>A0A452QL36_URSAM</name>
<proteinExistence type="predicted"/>
<reference evidence="3" key="1">
    <citation type="submission" date="2016-06" db="EMBL/GenBank/DDBJ databases">
        <title>De novo assembly and RNA-Seq shows season-dependent expression and editing in black bear kidneys.</title>
        <authorList>
            <person name="Korstanje R."/>
            <person name="Srivastava A."/>
            <person name="Sarsani V.K."/>
            <person name="Sheehan S.M."/>
            <person name="Seger R.L."/>
            <person name="Barter M.E."/>
            <person name="Lindqvist C."/>
            <person name="Brody L.C."/>
            <person name="Mullikin J.C."/>
        </authorList>
    </citation>
    <scope>NUCLEOTIDE SEQUENCE [LARGE SCALE GENOMIC DNA]</scope>
</reference>
<evidence type="ECO:0000313" key="2">
    <source>
        <dbReference type="Ensembl" id="ENSUAMP00000005990.1"/>
    </source>
</evidence>
<evidence type="ECO:0000256" key="1">
    <source>
        <dbReference type="SAM" id="MobiDB-lite"/>
    </source>
</evidence>
<dbReference type="Proteomes" id="UP000291022">
    <property type="component" value="Unassembled WGS sequence"/>
</dbReference>
<accession>A0A452QL36</accession>
<dbReference type="AlphaFoldDB" id="A0A452QL36"/>
<feature type="compositionally biased region" description="Polar residues" evidence="1">
    <location>
        <begin position="84"/>
        <end position="97"/>
    </location>
</feature>
<dbReference type="OMA" id="CWISRRD"/>
<dbReference type="Pfam" id="PF17700">
    <property type="entry name" value="DUF5546"/>
    <property type="match status" value="1"/>
</dbReference>
<reference evidence="2" key="3">
    <citation type="submission" date="2025-09" db="UniProtKB">
        <authorList>
            <consortium name="Ensembl"/>
        </authorList>
    </citation>
    <scope>IDENTIFICATION</scope>
</reference>
<sequence>MYQRVTMIFDICVVINYSPCTATTPLGSYTRLSRNYSLKRETPVWYMVGRVAVSTRTCPCRITLGPGVPRPCNLLLSPPTCTHPSYPTGSRSPTHPQQHPFPKPLHSTQPPSSPPSPLALQSFVGSEPTVHSQALMGRFSFWGGRVAGRQNFALSVGITFL</sequence>
<dbReference type="InterPro" id="IPR041032">
    <property type="entry name" value="DUF5546"/>
</dbReference>
<dbReference type="Ensembl" id="ENSUAMT00000006785.1">
    <property type="protein sequence ID" value="ENSUAMP00000005990.1"/>
    <property type="gene ID" value="ENSUAMG00000005292.1"/>
</dbReference>
<feature type="region of interest" description="Disordered" evidence="1">
    <location>
        <begin position="84"/>
        <end position="118"/>
    </location>
</feature>